<protein>
    <submittedName>
        <fullName evidence="2">Uncharacterized protein</fullName>
    </submittedName>
</protein>
<evidence type="ECO:0000313" key="2">
    <source>
        <dbReference type="EMBL" id="CAH0393899.1"/>
    </source>
</evidence>
<dbReference type="EMBL" id="OU963868">
    <property type="protein sequence ID" value="CAH0393899.1"/>
    <property type="molecule type" value="Genomic_DNA"/>
</dbReference>
<feature type="transmembrane region" description="Helical" evidence="1">
    <location>
        <begin position="74"/>
        <end position="102"/>
    </location>
</feature>
<reference evidence="2" key="1">
    <citation type="submission" date="2021-12" db="EMBL/GenBank/DDBJ databases">
        <authorList>
            <person name="King R."/>
        </authorList>
    </citation>
    <scope>NUCLEOTIDE SEQUENCE</scope>
</reference>
<gene>
    <name evidence="2" type="ORF">BEMITA_LOCUS12253</name>
</gene>
<name>A0A9P0F8A0_BEMTA</name>
<dbReference type="AlphaFoldDB" id="A0A9P0F8A0"/>
<evidence type="ECO:0000313" key="3">
    <source>
        <dbReference type="Proteomes" id="UP001152759"/>
    </source>
</evidence>
<sequence length="163" mass="18842">MCRIWMNVVAGKEMKEGICLLSVIGTVIVLIRIVLMIIVAVSYHSAYAGFALIDIFALLAFFLIYKNIECERDFWILLGVTIHIVVIIYLIVFCLVAVVWMLLYKTEFHNFLITLLLTSVSMIFLVFGIYYVMAVLSEYNQRMLVKYCRSRESQHESVECCSE</sequence>
<keyword evidence="1" id="KW-0812">Transmembrane</keyword>
<evidence type="ECO:0000256" key="1">
    <source>
        <dbReference type="SAM" id="Phobius"/>
    </source>
</evidence>
<keyword evidence="1" id="KW-1133">Transmembrane helix</keyword>
<dbReference type="KEGG" id="btab:109030034"/>
<keyword evidence="3" id="KW-1185">Reference proteome</keyword>
<dbReference type="Proteomes" id="UP001152759">
    <property type="component" value="Chromosome 7"/>
</dbReference>
<feature type="transmembrane region" description="Helical" evidence="1">
    <location>
        <begin position="108"/>
        <end position="133"/>
    </location>
</feature>
<feature type="transmembrane region" description="Helical" evidence="1">
    <location>
        <begin position="20"/>
        <end position="41"/>
    </location>
</feature>
<organism evidence="2 3">
    <name type="scientific">Bemisia tabaci</name>
    <name type="common">Sweetpotato whitefly</name>
    <name type="synonym">Aleurodes tabaci</name>
    <dbReference type="NCBI Taxonomy" id="7038"/>
    <lineage>
        <taxon>Eukaryota</taxon>
        <taxon>Metazoa</taxon>
        <taxon>Ecdysozoa</taxon>
        <taxon>Arthropoda</taxon>
        <taxon>Hexapoda</taxon>
        <taxon>Insecta</taxon>
        <taxon>Pterygota</taxon>
        <taxon>Neoptera</taxon>
        <taxon>Paraneoptera</taxon>
        <taxon>Hemiptera</taxon>
        <taxon>Sternorrhyncha</taxon>
        <taxon>Aleyrodoidea</taxon>
        <taxon>Aleyrodidae</taxon>
        <taxon>Aleyrodinae</taxon>
        <taxon>Bemisia</taxon>
    </lineage>
</organism>
<proteinExistence type="predicted"/>
<feature type="transmembrane region" description="Helical" evidence="1">
    <location>
        <begin position="47"/>
        <end position="65"/>
    </location>
</feature>
<keyword evidence="1" id="KW-0472">Membrane</keyword>
<accession>A0A9P0F8A0</accession>